<feature type="region of interest" description="Disordered" evidence="1">
    <location>
        <begin position="392"/>
        <end position="451"/>
    </location>
</feature>
<evidence type="ECO:0000256" key="1">
    <source>
        <dbReference type="SAM" id="MobiDB-lite"/>
    </source>
</evidence>
<evidence type="ECO:0000313" key="4">
    <source>
        <dbReference type="Proteomes" id="UP001556367"/>
    </source>
</evidence>
<feature type="compositionally biased region" description="Basic residues" evidence="1">
    <location>
        <begin position="34"/>
        <end position="43"/>
    </location>
</feature>
<keyword evidence="2" id="KW-1133">Transmembrane helix</keyword>
<keyword evidence="2" id="KW-0812">Transmembrane</keyword>
<keyword evidence="2" id="KW-0472">Membrane</keyword>
<sequence>MSPQPSENFPGPSQAFAAVPPPLTPLPSPSSAPLRKRSKRRRIREPSDSDFSVGSSSWSKRQVVTDLGAVERAKTRCEVSSGNDVISCFPSADTVVPQHEWASLVWNSRRPEITQFNLVDIYLFRGDSLTQLLHYRNVTNNPEQAGVIRAQVNDTWFGEDGSKWNGRNISYPFYWIVTRSDKQLDGSQIPQAVFSAVQTTFADSVVASMASTSAAAASSSSALAASLSSLSALSAATRTTGLGATPTGANGLPTSTGSLQPGSGDSSFPKWAIAVIVILGFLAIAATCILAFLIIRRIRRRNSEFGSNRNSMGSSSPMIEHPGGNPQSPLLAAGMARQTSSVGHGQRAPSVVSRDGASEMSRATGDQGPFSGADAAIMADAFRQALRKPDFASRPVEEGESPETDDKAPKEELLNRELAEEGRDIRSVSSSRGVKVETLSDHGDTIRDNPH</sequence>
<feature type="region of interest" description="Disordered" evidence="1">
    <location>
        <begin position="243"/>
        <end position="263"/>
    </location>
</feature>
<evidence type="ECO:0000256" key="2">
    <source>
        <dbReference type="SAM" id="Phobius"/>
    </source>
</evidence>
<feature type="compositionally biased region" description="Low complexity" evidence="1">
    <location>
        <begin position="243"/>
        <end position="252"/>
    </location>
</feature>
<feature type="region of interest" description="Disordered" evidence="1">
    <location>
        <begin position="1"/>
        <end position="55"/>
    </location>
</feature>
<feature type="region of interest" description="Disordered" evidence="1">
    <location>
        <begin position="305"/>
        <end position="372"/>
    </location>
</feature>
<protein>
    <submittedName>
        <fullName evidence="3">Uncharacterized protein</fullName>
    </submittedName>
</protein>
<name>A0ABR3JZY4_9AGAR</name>
<evidence type="ECO:0000313" key="3">
    <source>
        <dbReference type="EMBL" id="KAL0961351.1"/>
    </source>
</evidence>
<reference evidence="4" key="1">
    <citation type="submission" date="2024-06" db="EMBL/GenBank/DDBJ databases">
        <title>Multi-omics analyses provide insights into the biosynthesis of the anticancer antibiotic pleurotin in Hohenbuehelia grisea.</title>
        <authorList>
            <person name="Weaver J.A."/>
            <person name="Alberti F."/>
        </authorList>
    </citation>
    <scope>NUCLEOTIDE SEQUENCE [LARGE SCALE GENOMIC DNA]</scope>
    <source>
        <strain evidence="4">T-177</strain>
    </source>
</reference>
<feature type="compositionally biased region" description="Basic and acidic residues" evidence="1">
    <location>
        <begin position="434"/>
        <end position="451"/>
    </location>
</feature>
<feature type="compositionally biased region" description="Pro residues" evidence="1">
    <location>
        <begin position="19"/>
        <end position="30"/>
    </location>
</feature>
<comment type="caution">
    <text evidence="3">The sequence shown here is derived from an EMBL/GenBank/DDBJ whole genome shotgun (WGS) entry which is preliminary data.</text>
</comment>
<dbReference type="EMBL" id="JASNQZ010000001">
    <property type="protein sequence ID" value="KAL0961351.1"/>
    <property type="molecule type" value="Genomic_DNA"/>
</dbReference>
<proteinExistence type="predicted"/>
<feature type="transmembrane region" description="Helical" evidence="2">
    <location>
        <begin position="271"/>
        <end position="295"/>
    </location>
</feature>
<accession>A0ABR3JZY4</accession>
<keyword evidence="4" id="KW-1185">Reference proteome</keyword>
<feature type="compositionally biased region" description="Polar residues" evidence="1">
    <location>
        <begin position="253"/>
        <end position="263"/>
    </location>
</feature>
<feature type="compositionally biased region" description="Polar residues" evidence="1">
    <location>
        <begin position="305"/>
        <end position="317"/>
    </location>
</feature>
<feature type="compositionally biased region" description="Basic and acidic residues" evidence="1">
    <location>
        <begin position="404"/>
        <end position="426"/>
    </location>
</feature>
<dbReference type="Proteomes" id="UP001556367">
    <property type="component" value="Unassembled WGS sequence"/>
</dbReference>
<organism evidence="3 4">
    <name type="scientific">Hohenbuehelia grisea</name>
    <dbReference type="NCBI Taxonomy" id="104357"/>
    <lineage>
        <taxon>Eukaryota</taxon>
        <taxon>Fungi</taxon>
        <taxon>Dikarya</taxon>
        <taxon>Basidiomycota</taxon>
        <taxon>Agaricomycotina</taxon>
        <taxon>Agaricomycetes</taxon>
        <taxon>Agaricomycetidae</taxon>
        <taxon>Agaricales</taxon>
        <taxon>Pleurotineae</taxon>
        <taxon>Pleurotaceae</taxon>
        <taxon>Hohenbuehelia</taxon>
    </lineage>
</organism>
<gene>
    <name evidence="3" type="ORF">HGRIS_006307</name>
</gene>